<gene>
    <name evidence="2" type="ORF">AW14_07815</name>
</gene>
<dbReference type="PANTHER" id="PTHR12526">
    <property type="entry name" value="GLYCOSYLTRANSFERASE"/>
    <property type="match status" value="1"/>
</dbReference>
<organism evidence="2 3">
    <name type="scientific">Siansivirga zeaxanthinifaciens CC-SAMT-1</name>
    <dbReference type="NCBI Taxonomy" id="1454006"/>
    <lineage>
        <taxon>Bacteria</taxon>
        <taxon>Pseudomonadati</taxon>
        <taxon>Bacteroidota</taxon>
        <taxon>Flavobacteriia</taxon>
        <taxon>Flavobacteriales</taxon>
        <taxon>Flavobacteriaceae</taxon>
        <taxon>Siansivirga</taxon>
    </lineage>
</organism>
<evidence type="ECO:0000313" key="3">
    <source>
        <dbReference type="Proteomes" id="UP000032229"/>
    </source>
</evidence>
<dbReference type="OrthoDB" id="1163388at2"/>
<accession>A0A0C5WI71</accession>
<evidence type="ECO:0000313" key="2">
    <source>
        <dbReference type="EMBL" id="AJR04864.1"/>
    </source>
</evidence>
<dbReference type="AlphaFoldDB" id="A0A0C5WI71"/>
<dbReference type="HOGENOM" id="CLU_717248_0_0_10"/>
<dbReference type="EMBL" id="CP007202">
    <property type="protein sequence ID" value="AJR04864.1"/>
    <property type="molecule type" value="Genomic_DNA"/>
</dbReference>
<dbReference type="KEGG" id="sze:AW14_07815"/>
<reference evidence="2 3" key="1">
    <citation type="submission" date="2014-02" db="EMBL/GenBank/DDBJ databases">
        <authorList>
            <person name="Young C.-C."/>
            <person name="Hameed A."/>
            <person name="Huang H.-C."/>
            <person name="Shahina M."/>
        </authorList>
    </citation>
    <scope>NUCLEOTIDE SEQUENCE [LARGE SCALE GENOMIC DNA]</scope>
    <source>
        <strain evidence="2 3">CC-SAMT-1</strain>
    </source>
</reference>
<sequence>MRNVNELLERLNSSLSFEEKYPELQDEAEKVHVLYVAPCMNASGYYRMIAPALEINKTKSHKAIVNQIHKWNFNKKHDEYDTPVDERLIRWADYIVFPAFFTDIQPSIEGIVSINDRIQFVMDIDCHYFNFPDYHPGIKKYPKEQLEKLLENLSKMDVITAPTNGILETIEDKLEETYPDADPMFAFVPNLLSNQAYAEVPQINKNNGKTVRLGIITNPSQSEDVKSILPVLQKVLKDQNAELFIFGWNGKLKDENSLGDLPFKFVKPVSFLEYPTKLNKLALDVMLHPMNDHPFNTEGKSFVKYLEAAAFAIPMISSSVFPYSEIIKHGENGMLAKDENEWKEQLQKLIADAQLRTDIGREALKYAWKNWSYNKSTMEVYKELFI</sequence>
<dbReference type="SUPFAM" id="SSF53756">
    <property type="entry name" value="UDP-Glycosyltransferase/glycogen phosphorylase"/>
    <property type="match status" value="1"/>
</dbReference>
<keyword evidence="3" id="KW-1185">Reference proteome</keyword>
<feature type="domain" description="Glycosyl transferase family 1" evidence="1">
    <location>
        <begin position="224"/>
        <end position="364"/>
    </location>
</feature>
<dbReference type="Gene3D" id="3.40.50.2000">
    <property type="entry name" value="Glycogen Phosphorylase B"/>
    <property type="match status" value="2"/>
</dbReference>
<dbReference type="InterPro" id="IPR001296">
    <property type="entry name" value="Glyco_trans_1"/>
</dbReference>
<name>A0A0C5WI71_9FLAO</name>
<evidence type="ECO:0000259" key="1">
    <source>
        <dbReference type="Pfam" id="PF00534"/>
    </source>
</evidence>
<protein>
    <recommendedName>
        <fullName evidence="1">Glycosyl transferase family 1 domain-containing protein</fullName>
    </recommendedName>
</protein>
<dbReference type="Pfam" id="PF00534">
    <property type="entry name" value="Glycos_transf_1"/>
    <property type="match status" value="1"/>
</dbReference>
<dbReference type="PANTHER" id="PTHR12526:SF630">
    <property type="entry name" value="GLYCOSYLTRANSFERASE"/>
    <property type="match status" value="1"/>
</dbReference>
<proteinExistence type="predicted"/>
<dbReference type="STRING" id="1454006.AW14_07815"/>
<dbReference type="Proteomes" id="UP000032229">
    <property type="component" value="Chromosome"/>
</dbReference>